<evidence type="ECO:0000256" key="16">
    <source>
        <dbReference type="PROSITE-ProRule" id="PRU00122"/>
    </source>
</evidence>
<evidence type="ECO:0000256" key="15">
    <source>
        <dbReference type="PROSITE-ProRule" id="PRU00076"/>
    </source>
</evidence>
<proteinExistence type="inferred from homology"/>
<evidence type="ECO:0000259" key="19">
    <source>
        <dbReference type="PROSITE" id="PS50025"/>
    </source>
</evidence>
<evidence type="ECO:0000256" key="13">
    <source>
        <dbReference type="ARBA" id="ARBA00023157"/>
    </source>
</evidence>
<dbReference type="Gene3D" id="2.60.120.200">
    <property type="match status" value="4"/>
</dbReference>
<accession>A0A9Q1G7P8</accession>
<dbReference type="FunFam" id="2.60.120.200:FF:000026">
    <property type="entry name" value="contactin-associated protein-like 4 isoform X1"/>
    <property type="match status" value="1"/>
</dbReference>
<dbReference type="SMART" id="SM00181">
    <property type="entry name" value="EGF"/>
    <property type="match status" value="2"/>
</dbReference>
<name>A0A9Q1G7P8_SYNKA</name>
<evidence type="ECO:0000256" key="17">
    <source>
        <dbReference type="SAM" id="Phobius"/>
    </source>
</evidence>
<evidence type="ECO:0000256" key="6">
    <source>
        <dbReference type="ARBA" id="ARBA00022692"/>
    </source>
</evidence>
<keyword evidence="7" id="KW-0732">Signal</keyword>
<keyword evidence="4 15" id="KW-0245">EGF-like domain</keyword>
<dbReference type="PROSITE" id="PS50025">
    <property type="entry name" value="LAM_G_DOMAIN"/>
    <property type="match status" value="4"/>
</dbReference>
<comment type="caution">
    <text evidence="15">Lacks conserved residue(s) required for the propagation of feature annotation.</text>
</comment>
<feature type="domain" description="Laminin G" evidence="19">
    <location>
        <begin position="429"/>
        <end position="603"/>
    </location>
</feature>
<dbReference type="InterPro" id="IPR002181">
    <property type="entry name" value="Fibrinogen_a/b/g_C_dom"/>
</dbReference>
<evidence type="ECO:0000256" key="4">
    <source>
        <dbReference type="ARBA" id="ARBA00022536"/>
    </source>
</evidence>
<keyword evidence="10" id="KW-0965">Cell junction</keyword>
<keyword evidence="14" id="KW-0325">Glycoprotein</keyword>
<keyword evidence="13 16" id="KW-1015">Disulfide bond</keyword>
<reference evidence="22" key="1">
    <citation type="journal article" date="2023" name="Science">
        <title>Genome structures resolve the early diversification of teleost fishes.</title>
        <authorList>
            <person name="Parey E."/>
            <person name="Louis A."/>
            <person name="Montfort J."/>
            <person name="Bouchez O."/>
            <person name="Roques C."/>
            <person name="Iampietro C."/>
            <person name="Lluch J."/>
            <person name="Castinel A."/>
            <person name="Donnadieu C."/>
            <person name="Desvignes T."/>
            <person name="Floi Bucao C."/>
            <person name="Jouanno E."/>
            <person name="Wen M."/>
            <person name="Mejri S."/>
            <person name="Dirks R."/>
            <person name="Jansen H."/>
            <person name="Henkel C."/>
            <person name="Chen W.J."/>
            <person name="Zahm M."/>
            <person name="Cabau C."/>
            <person name="Klopp C."/>
            <person name="Thompson A.W."/>
            <person name="Robinson-Rechavi M."/>
            <person name="Braasch I."/>
            <person name="Lecointre G."/>
            <person name="Bobe J."/>
            <person name="Postlethwait J.H."/>
            <person name="Berthelot C."/>
            <person name="Roest Crollius H."/>
            <person name="Guiguen Y."/>
        </authorList>
    </citation>
    <scope>NUCLEOTIDE SEQUENCE</scope>
    <source>
        <strain evidence="22">WJC10195</strain>
    </source>
</reference>
<dbReference type="Pfam" id="PF02210">
    <property type="entry name" value="Laminin_G_2"/>
    <property type="match status" value="4"/>
</dbReference>
<keyword evidence="5" id="KW-0597">Phosphoprotein</keyword>
<organism evidence="22 23">
    <name type="scientific">Synaphobranchus kaupii</name>
    <name type="common">Kaup's arrowtooth eel</name>
    <dbReference type="NCBI Taxonomy" id="118154"/>
    <lineage>
        <taxon>Eukaryota</taxon>
        <taxon>Metazoa</taxon>
        <taxon>Chordata</taxon>
        <taxon>Craniata</taxon>
        <taxon>Vertebrata</taxon>
        <taxon>Euteleostomi</taxon>
        <taxon>Actinopterygii</taxon>
        <taxon>Neopterygii</taxon>
        <taxon>Teleostei</taxon>
        <taxon>Anguilliformes</taxon>
        <taxon>Synaphobranchidae</taxon>
        <taxon>Synaphobranchus</taxon>
    </lineage>
</organism>
<feature type="domain" description="Laminin G" evidence="19">
    <location>
        <begin position="850"/>
        <end position="1014"/>
    </location>
</feature>
<dbReference type="EMBL" id="JAINUF010000002">
    <property type="protein sequence ID" value="KAJ8376558.1"/>
    <property type="molecule type" value="Genomic_DNA"/>
</dbReference>
<dbReference type="PROSITE" id="PS50022">
    <property type="entry name" value="FA58C_3"/>
    <property type="match status" value="1"/>
</dbReference>
<dbReference type="SUPFAM" id="SSF56496">
    <property type="entry name" value="Fibrinogen C-terminal domain-like"/>
    <property type="match status" value="1"/>
</dbReference>
<dbReference type="SMART" id="SM00282">
    <property type="entry name" value="LamG"/>
    <property type="match status" value="4"/>
</dbReference>
<dbReference type="InterPro" id="IPR000421">
    <property type="entry name" value="FA58C"/>
</dbReference>
<dbReference type="InterPro" id="IPR050372">
    <property type="entry name" value="Neurexin-related_CASP"/>
</dbReference>
<sequence length="1375" mass="152313">MPLSQNAFSSSSMFSSSYAPVYAKLNKRGGKNFSPDPTIRPKWALRKQLAIDRGVFVRLVPAACLWAPALLPFQGSRTCHRSRSATSATTGDVFALHIAALPVPSHALLHAPPHPRRTAERMSGSGAGGWSPLDSDHYPWLQVDLGSRKQVSAIATQGRYSSSDWTTRYRLLYSDTGRNWKPYHQDGNIWAFSGNSNTESVVRHDLQHSIVARYLRIVPLDWSREGRIGLRIEIYGCSYWADVINFDGQGVISYRFKMKKMKILKDVIALKFKTSESEGVILHGEGQQGDYITLELKKAKLVMQINLGSNQYGSILGHTSVTSGSLLDDHHWHSVVIERYRRNVNFTLDRHTQHFRTNGEFDHLDLDYELSFGGMPYSGKPSSGGRKNFKGCMESINYNGDNITDLARRKKLDTSSFRNLSFACMESHTFPVFFNATSYLQLPGRSSHDVVSVGFQFRTWNPNGLLLFSRLADGMVEVALNEGKVSVHINATQKKNTRIDISSGSGLNDGQWHDVRFLAKVNFSMLTIDGDDASAVRTNTPIQILTGGAYYFGGYFLRSSPVPTQRSFQGCMQLIHVDGQLADLHAVEQDRLGAFENISLDMCAIIDRCMPNHCEHGGRCAQTWDSFSCACDRTGYAGATCHTSVYEQSCEAYKHLGKMSDTYWIDPDGSGPLGPFKVNCNMTEDKVWTTVMNNLPPQTSVTGSSREKRTVLQLNYSASMEQVSAITSSAEHCEQRVAYACRMSRLLNTPEGTPYTWWVGKGSEKHFYWGGSGPGIQKCACGIDRNCTDPKYYCNCDADQKQWREDSGLLLYKDHLPVNQVAVGDTNRPGSEAKLTVGPLRCQGDSNYWNAASFTIPSSYLHFSTFQGETSADISFYFKTSAPYGVFLENLGNTDFIRLELKSPTVVCFSFDVGNGPVELNVQSPTPLNDDQWHRVSAERNVKEAALQLDQQYKEVRPAPAQGHTRLELYSQLYVGAAGGQRGFLGCIRSLKMNGVTLDLEERAKVTPGVKPGCSGHCTSYGMYCQNGGKCVEKYNGYSCDCTSTAYDGAFCTKDVGGFFEMGTLVRYNFMPEAAPAATKEGKGLSQNVALEANLTQEDLAFSFSTSSMPGILVYINSKTQDYLAVVLRHNGTLQIRYDLGGLREPFTIDADQRNLANGQPHNVNISRFHRSIRLQLDHYPPVTYTLPDASDTQFNLIKTLFLGKVFETGQIDPVLIEKYNTPGFVGCLSRVQFNGIAPLKAALRSRIAAPVSVKGKLVESNCGASPLTIPPMSAATDPWHLDSAGADFPFNEERVIPDGVNRNSAIIGGVIAVVIFTILCTLVFLIRYMFRHKGTYHTNEAKGAESGDNADAAIIGTEPNFTETIDESKKEWFI</sequence>
<comment type="caution">
    <text evidence="22">The sequence shown here is derived from an EMBL/GenBank/DDBJ whole genome shotgun (WGS) entry which is preliminary data.</text>
</comment>
<keyword evidence="12 17" id="KW-0472">Membrane</keyword>
<evidence type="ECO:0000256" key="8">
    <source>
        <dbReference type="ARBA" id="ARBA00022737"/>
    </source>
</evidence>
<dbReference type="PROSITE" id="PS01286">
    <property type="entry name" value="FA58C_2"/>
    <property type="match status" value="1"/>
</dbReference>
<feature type="domain" description="Fibrinogen C-terminal" evidence="21">
    <location>
        <begin position="641"/>
        <end position="693"/>
    </location>
</feature>
<dbReference type="PANTHER" id="PTHR15036:SF33">
    <property type="entry name" value="CONTACTIN-ASSOCIATED PROTEIN-LIKE 2"/>
    <property type="match status" value="1"/>
</dbReference>
<gene>
    <name evidence="22" type="ORF">SKAU_G00071380</name>
</gene>
<evidence type="ECO:0000256" key="9">
    <source>
        <dbReference type="ARBA" id="ARBA00022889"/>
    </source>
</evidence>
<dbReference type="PROSITE" id="PS50026">
    <property type="entry name" value="EGF_3"/>
    <property type="match status" value="2"/>
</dbReference>
<evidence type="ECO:0000313" key="23">
    <source>
        <dbReference type="Proteomes" id="UP001152622"/>
    </source>
</evidence>
<dbReference type="FunFam" id="2.60.120.1000:FF:000005">
    <property type="entry name" value="Contactin associated protein-like 2"/>
    <property type="match status" value="1"/>
</dbReference>
<dbReference type="FunFam" id="2.10.25.10:FF:000015">
    <property type="entry name" value="neurexin-1 isoform X1"/>
    <property type="match status" value="1"/>
</dbReference>
<dbReference type="InterPro" id="IPR003585">
    <property type="entry name" value="Neurexin-like"/>
</dbReference>
<evidence type="ECO:0000256" key="5">
    <source>
        <dbReference type="ARBA" id="ARBA00022553"/>
    </source>
</evidence>
<dbReference type="PANTHER" id="PTHR15036">
    <property type="entry name" value="PIKACHURIN-LIKE PROTEIN"/>
    <property type="match status" value="1"/>
</dbReference>
<feature type="transmembrane region" description="Helical" evidence="17">
    <location>
        <begin position="1306"/>
        <end position="1327"/>
    </location>
</feature>
<dbReference type="Gene3D" id="2.60.120.260">
    <property type="entry name" value="Galactose-binding domain-like"/>
    <property type="match status" value="1"/>
</dbReference>
<evidence type="ECO:0000256" key="12">
    <source>
        <dbReference type="ARBA" id="ARBA00023136"/>
    </source>
</evidence>
<feature type="domain" description="Laminin G" evidence="19">
    <location>
        <begin position="243"/>
        <end position="424"/>
    </location>
</feature>
<feature type="disulfide bond" evidence="16">
    <location>
        <begin position="987"/>
        <end position="1014"/>
    </location>
</feature>
<evidence type="ECO:0000256" key="10">
    <source>
        <dbReference type="ARBA" id="ARBA00022949"/>
    </source>
</evidence>
<keyword evidence="23" id="KW-1185">Reference proteome</keyword>
<evidence type="ECO:0000256" key="3">
    <source>
        <dbReference type="ARBA" id="ARBA00010241"/>
    </source>
</evidence>
<dbReference type="SUPFAM" id="SSF57196">
    <property type="entry name" value="EGF/Laminin"/>
    <property type="match status" value="1"/>
</dbReference>
<evidence type="ECO:0000259" key="21">
    <source>
        <dbReference type="PROSITE" id="PS51406"/>
    </source>
</evidence>
<dbReference type="CDD" id="cd00057">
    <property type="entry name" value="FA58C"/>
    <property type="match status" value="1"/>
</dbReference>
<dbReference type="CDD" id="cd00054">
    <property type="entry name" value="EGF_CA"/>
    <property type="match status" value="2"/>
</dbReference>
<feature type="domain" description="F5/8 type C" evidence="18">
    <location>
        <begin position="86"/>
        <end position="237"/>
    </location>
</feature>
<evidence type="ECO:0000256" key="14">
    <source>
        <dbReference type="ARBA" id="ARBA00023180"/>
    </source>
</evidence>
<evidence type="ECO:0000259" key="20">
    <source>
        <dbReference type="PROSITE" id="PS50026"/>
    </source>
</evidence>
<comment type="similarity">
    <text evidence="3">Belongs to the neurexin family.</text>
</comment>
<feature type="domain" description="Laminin G" evidence="19">
    <location>
        <begin position="1075"/>
        <end position="1263"/>
    </location>
</feature>
<keyword evidence="9" id="KW-0130">Cell adhesion</keyword>
<dbReference type="FunFam" id="2.60.120.260:FF:000016">
    <property type="entry name" value="Contactin-associated protein-like 4 isoform 1"/>
    <property type="match status" value="1"/>
</dbReference>
<dbReference type="OrthoDB" id="26719at2759"/>
<dbReference type="Gene3D" id="2.10.25.10">
    <property type="entry name" value="Laminin"/>
    <property type="match status" value="2"/>
</dbReference>
<comment type="subcellular location">
    <subcellularLocation>
        <location evidence="1">Cell junction</location>
        <location evidence="1">Paranodal septate junction</location>
    </subcellularLocation>
    <subcellularLocation>
        <location evidence="2">Membrane</location>
        <topology evidence="2">Single-pass type I membrane protein</topology>
    </subcellularLocation>
</comment>
<dbReference type="SMART" id="SM00294">
    <property type="entry name" value="4.1m"/>
    <property type="match status" value="1"/>
</dbReference>
<evidence type="ECO:0000256" key="7">
    <source>
        <dbReference type="ARBA" id="ARBA00022729"/>
    </source>
</evidence>
<dbReference type="Pfam" id="PF00754">
    <property type="entry name" value="F5_F8_type_C"/>
    <property type="match status" value="1"/>
</dbReference>
<dbReference type="GO" id="GO:0016020">
    <property type="term" value="C:membrane"/>
    <property type="evidence" value="ECO:0007669"/>
    <property type="project" value="UniProtKB-SubCell"/>
</dbReference>
<dbReference type="SUPFAM" id="SSF49785">
    <property type="entry name" value="Galactose-binding domain-like"/>
    <property type="match status" value="1"/>
</dbReference>
<protein>
    <recommendedName>
        <fullName evidence="24">Contactin associated protein 2</fullName>
    </recommendedName>
</protein>
<evidence type="ECO:0000259" key="18">
    <source>
        <dbReference type="PROSITE" id="PS50022"/>
    </source>
</evidence>
<dbReference type="SMART" id="SM00231">
    <property type="entry name" value="FA58C"/>
    <property type="match status" value="1"/>
</dbReference>
<keyword evidence="8" id="KW-0677">Repeat</keyword>
<dbReference type="GO" id="GO:0033010">
    <property type="term" value="C:paranodal junction"/>
    <property type="evidence" value="ECO:0007669"/>
    <property type="project" value="UniProtKB-SubCell"/>
</dbReference>
<dbReference type="SUPFAM" id="SSF49899">
    <property type="entry name" value="Concanavalin A-like lectins/glucanases"/>
    <property type="match status" value="4"/>
</dbReference>
<dbReference type="Proteomes" id="UP001152622">
    <property type="component" value="Chromosome 2"/>
</dbReference>
<keyword evidence="11 17" id="KW-1133">Transmembrane helix</keyword>
<dbReference type="InterPro" id="IPR008979">
    <property type="entry name" value="Galactose-bd-like_sf"/>
</dbReference>
<evidence type="ECO:0008006" key="24">
    <source>
        <dbReference type="Google" id="ProtNLM"/>
    </source>
</evidence>
<evidence type="ECO:0000256" key="1">
    <source>
        <dbReference type="ARBA" id="ARBA00004403"/>
    </source>
</evidence>
<dbReference type="PROSITE" id="PS51406">
    <property type="entry name" value="FIBRINOGEN_C_2"/>
    <property type="match status" value="1"/>
</dbReference>
<feature type="domain" description="EGF-like" evidence="20">
    <location>
        <begin position="605"/>
        <end position="642"/>
    </location>
</feature>
<dbReference type="InterPro" id="IPR000742">
    <property type="entry name" value="EGF"/>
</dbReference>
<dbReference type="CDD" id="cd00110">
    <property type="entry name" value="LamG"/>
    <property type="match status" value="4"/>
</dbReference>
<dbReference type="InterPro" id="IPR001791">
    <property type="entry name" value="Laminin_G"/>
</dbReference>
<dbReference type="InterPro" id="IPR036056">
    <property type="entry name" value="Fibrinogen-like_C"/>
</dbReference>
<dbReference type="GO" id="GO:0007155">
    <property type="term" value="P:cell adhesion"/>
    <property type="evidence" value="ECO:0007669"/>
    <property type="project" value="UniProtKB-KW"/>
</dbReference>
<evidence type="ECO:0000256" key="2">
    <source>
        <dbReference type="ARBA" id="ARBA00004479"/>
    </source>
</evidence>
<dbReference type="PROSITE" id="PS01285">
    <property type="entry name" value="FA58C_1"/>
    <property type="match status" value="1"/>
</dbReference>
<dbReference type="Gene3D" id="2.60.120.1000">
    <property type="match status" value="1"/>
</dbReference>
<keyword evidence="6 17" id="KW-0812">Transmembrane</keyword>
<evidence type="ECO:0000313" key="22">
    <source>
        <dbReference type="EMBL" id="KAJ8376558.1"/>
    </source>
</evidence>
<feature type="domain" description="EGF-like" evidence="20">
    <location>
        <begin position="1015"/>
        <end position="1053"/>
    </location>
</feature>
<dbReference type="InterPro" id="IPR013320">
    <property type="entry name" value="ConA-like_dom_sf"/>
</dbReference>
<evidence type="ECO:0000256" key="11">
    <source>
        <dbReference type="ARBA" id="ARBA00022989"/>
    </source>
</evidence>